<evidence type="ECO:0000256" key="1">
    <source>
        <dbReference type="ARBA" id="ARBA00004651"/>
    </source>
</evidence>
<evidence type="ECO:0000313" key="7">
    <source>
        <dbReference type="EMBL" id="SDU84443.1"/>
    </source>
</evidence>
<accession>A0A1H2LTV6</accession>
<reference evidence="8" key="1">
    <citation type="submission" date="2016-10" db="EMBL/GenBank/DDBJ databases">
        <authorList>
            <person name="Varghese N."/>
            <person name="Submissions S."/>
        </authorList>
    </citation>
    <scope>NUCLEOTIDE SEQUENCE [LARGE SCALE GENOMIC DNA]</scope>
    <source>
        <strain evidence="8">DSM 21743</strain>
    </source>
</reference>
<evidence type="ECO:0000256" key="2">
    <source>
        <dbReference type="ARBA" id="ARBA00022475"/>
    </source>
</evidence>
<name>A0A1H2LTV6_9ACTN</name>
<dbReference type="STRING" id="546874.SAMN04488544_0839"/>
<feature type="transmembrane region" description="Helical" evidence="6">
    <location>
        <begin position="172"/>
        <end position="191"/>
    </location>
</feature>
<dbReference type="SUPFAM" id="SSF103473">
    <property type="entry name" value="MFS general substrate transporter"/>
    <property type="match status" value="1"/>
</dbReference>
<dbReference type="PANTHER" id="PTHR23513:SF6">
    <property type="entry name" value="MAJOR FACILITATOR SUPERFAMILY ASSOCIATED DOMAIN-CONTAINING PROTEIN"/>
    <property type="match status" value="1"/>
</dbReference>
<dbReference type="Pfam" id="PF07690">
    <property type="entry name" value="MFS_1"/>
    <property type="match status" value="1"/>
</dbReference>
<gene>
    <name evidence="7" type="ORF">SAMN04488544_0839</name>
</gene>
<evidence type="ECO:0000256" key="5">
    <source>
        <dbReference type="ARBA" id="ARBA00023136"/>
    </source>
</evidence>
<feature type="transmembrane region" description="Helical" evidence="6">
    <location>
        <begin position="49"/>
        <end position="71"/>
    </location>
</feature>
<protein>
    <submittedName>
        <fullName evidence="7">Transmembrane secretion effector</fullName>
    </submittedName>
</protein>
<keyword evidence="4 6" id="KW-1133">Transmembrane helix</keyword>
<evidence type="ECO:0000313" key="8">
    <source>
        <dbReference type="Proteomes" id="UP000198825"/>
    </source>
</evidence>
<feature type="transmembrane region" description="Helical" evidence="6">
    <location>
        <begin position="230"/>
        <end position="253"/>
    </location>
</feature>
<keyword evidence="5 6" id="KW-0472">Membrane</keyword>
<organism evidence="7 8">
    <name type="scientific">Microlunatus sagamiharensis</name>
    <dbReference type="NCBI Taxonomy" id="546874"/>
    <lineage>
        <taxon>Bacteria</taxon>
        <taxon>Bacillati</taxon>
        <taxon>Actinomycetota</taxon>
        <taxon>Actinomycetes</taxon>
        <taxon>Propionibacteriales</taxon>
        <taxon>Propionibacteriaceae</taxon>
        <taxon>Microlunatus</taxon>
    </lineage>
</organism>
<keyword evidence="3 6" id="KW-0812">Transmembrane</keyword>
<evidence type="ECO:0000256" key="6">
    <source>
        <dbReference type="SAM" id="Phobius"/>
    </source>
</evidence>
<sequence length="341" mass="34899">MTAETDGPLAPGFRRFWWGEAVSGFGSAVTGLALQTLVVVTLGGTAVRVGWLNAATWLPYLVLGLVVGALVDRVRRRPVMVVTDVLRAGLLAVVPLAHLAGVLTLPLLLGVVLAFGTASLVNDAASQSFVPRLVPRAALQRAHARLDGAAALAQTAGPAVAGLLVRLVGAPLAVLVDAASYLFSAVVVATLRHVDEPPRYSGDRLTARVLGREVADGVRWVYGHSGLARLAVATHVWFAAQSVLVVVVAPYALLRLRLTPLELGLAYAVAGVGALVGAAVSTAVGRRRGTGQAVVTSYLTSAVGALVMTGALAVPAGWAAAGVLAGGQLLHGWAMGLSNSH</sequence>
<feature type="transmembrane region" description="Helical" evidence="6">
    <location>
        <begin position="297"/>
        <end position="321"/>
    </location>
</feature>
<dbReference type="InterPro" id="IPR011701">
    <property type="entry name" value="MFS"/>
</dbReference>
<dbReference type="GO" id="GO:0005886">
    <property type="term" value="C:plasma membrane"/>
    <property type="evidence" value="ECO:0007669"/>
    <property type="project" value="UniProtKB-SubCell"/>
</dbReference>
<evidence type="ECO:0000256" key="3">
    <source>
        <dbReference type="ARBA" id="ARBA00022692"/>
    </source>
</evidence>
<keyword evidence="8" id="KW-1185">Reference proteome</keyword>
<feature type="transmembrane region" description="Helical" evidence="6">
    <location>
        <begin position="265"/>
        <end position="285"/>
    </location>
</feature>
<dbReference type="EMBL" id="LT629799">
    <property type="protein sequence ID" value="SDU84443.1"/>
    <property type="molecule type" value="Genomic_DNA"/>
</dbReference>
<keyword evidence="2" id="KW-1003">Cell membrane</keyword>
<dbReference type="AlphaFoldDB" id="A0A1H2LTV6"/>
<proteinExistence type="predicted"/>
<dbReference type="CDD" id="cd06173">
    <property type="entry name" value="MFS_MefA_like"/>
    <property type="match status" value="1"/>
</dbReference>
<evidence type="ECO:0000256" key="4">
    <source>
        <dbReference type="ARBA" id="ARBA00022989"/>
    </source>
</evidence>
<dbReference type="GO" id="GO:0022857">
    <property type="term" value="F:transmembrane transporter activity"/>
    <property type="evidence" value="ECO:0007669"/>
    <property type="project" value="InterPro"/>
</dbReference>
<dbReference type="InterPro" id="IPR036259">
    <property type="entry name" value="MFS_trans_sf"/>
</dbReference>
<dbReference type="Proteomes" id="UP000198825">
    <property type="component" value="Chromosome I"/>
</dbReference>
<comment type="subcellular location">
    <subcellularLocation>
        <location evidence="1">Cell membrane</location>
        <topology evidence="1">Multi-pass membrane protein</topology>
    </subcellularLocation>
</comment>
<feature type="transmembrane region" description="Helical" evidence="6">
    <location>
        <begin position="91"/>
        <end position="115"/>
    </location>
</feature>
<feature type="transmembrane region" description="Helical" evidence="6">
    <location>
        <begin position="21"/>
        <end position="43"/>
    </location>
</feature>
<dbReference type="PANTHER" id="PTHR23513">
    <property type="entry name" value="INTEGRAL MEMBRANE EFFLUX PROTEIN-RELATED"/>
    <property type="match status" value="1"/>
</dbReference>
<dbReference type="Gene3D" id="1.20.1250.20">
    <property type="entry name" value="MFS general substrate transporter like domains"/>
    <property type="match status" value="1"/>
</dbReference>